<evidence type="ECO:0000313" key="3">
    <source>
        <dbReference type="EMBL" id="NXU93730.1"/>
    </source>
</evidence>
<dbReference type="SUPFAM" id="SSF49899">
    <property type="entry name" value="Concanavalin A-like lectins/glucanases"/>
    <property type="match status" value="1"/>
</dbReference>
<gene>
    <name evidence="3" type="primary">A33_0</name>
    <name evidence="3" type="ORF">XIPELE_R13701</name>
</gene>
<keyword evidence="4" id="KW-1185">Reference proteome</keyword>
<dbReference type="EMBL" id="VZUH01083849">
    <property type="protein sequence ID" value="NXU93730.1"/>
    <property type="molecule type" value="Genomic_DNA"/>
</dbReference>
<feature type="domain" description="B30.2/SPRY" evidence="2">
    <location>
        <begin position="1"/>
        <end position="152"/>
    </location>
</feature>
<dbReference type="Proteomes" id="UP000551443">
    <property type="component" value="Unassembled WGS sequence"/>
</dbReference>
<organism evidence="3 4">
    <name type="scientific">Xiphorhynchus elegans</name>
    <name type="common">elegant woodcreeper</name>
    <dbReference type="NCBI Taxonomy" id="269412"/>
    <lineage>
        <taxon>Eukaryota</taxon>
        <taxon>Metazoa</taxon>
        <taxon>Chordata</taxon>
        <taxon>Craniata</taxon>
        <taxon>Vertebrata</taxon>
        <taxon>Euteleostomi</taxon>
        <taxon>Archelosauria</taxon>
        <taxon>Archosauria</taxon>
        <taxon>Dinosauria</taxon>
        <taxon>Saurischia</taxon>
        <taxon>Theropoda</taxon>
        <taxon>Coelurosauria</taxon>
        <taxon>Aves</taxon>
        <taxon>Neognathae</taxon>
        <taxon>Neoaves</taxon>
        <taxon>Telluraves</taxon>
        <taxon>Australaves</taxon>
        <taxon>Passeriformes</taxon>
        <taxon>Dendrocolaptidae</taxon>
        <taxon>Xiphorhynchus</taxon>
    </lineage>
</organism>
<feature type="non-terminal residue" evidence="3">
    <location>
        <position position="152"/>
    </location>
</feature>
<dbReference type="InterPro" id="IPR001870">
    <property type="entry name" value="B30.2/SPRY"/>
</dbReference>
<dbReference type="InterPro" id="IPR013320">
    <property type="entry name" value="ConA-like_dom_sf"/>
</dbReference>
<comment type="caution">
    <text evidence="3">The sequence shown here is derived from an EMBL/GenBank/DDBJ whole genome shotgun (WGS) entry which is preliminary data.</text>
</comment>
<feature type="region of interest" description="Disordered" evidence="1">
    <location>
        <begin position="1"/>
        <end position="23"/>
    </location>
</feature>
<reference evidence="3 4" key="1">
    <citation type="submission" date="2019-09" db="EMBL/GenBank/DDBJ databases">
        <title>Bird 10,000 Genomes (B10K) Project - Family phase.</title>
        <authorList>
            <person name="Zhang G."/>
        </authorList>
    </citation>
    <scope>NUCLEOTIDE SEQUENCE [LARGE SCALE GENOMIC DNA]</scope>
    <source>
        <strain evidence="3">OUT-0059</strain>
        <tissue evidence="3">Muscle</tissue>
    </source>
</reference>
<name>A0A7L3PW57_9DEND</name>
<dbReference type="InterPro" id="IPR006574">
    <property type="entry name" value="PRY"/>
</dbReference>
<dbReference type="SMART" id="SM00589">
    <property type="entry name" value="PRY"/>
    <property type="match status" value="1"/>
</dbReference>
<dbReference type="PROSITE" id="PS50188">
    <property type="entry name" value="B302_SPRY"/>
    <property type="match status" value="1"/>
</dbReference>
<dbReference type="PRINTS" id="PR01407">
    <property type="entry name" value="BUTYPHLNCDUF"/>
</dbReference>
<dbReference type="Gene3D" id="2.60.120.920">
    <property type="match status" value="1"/>
</dbReference>
<dbReference type="Pfam" id="PF13765">
    <property type="entry name" value="PRY"/>
    <property type="match status" value="1"/>
</dbReference>
<protein>
    <submittedName>
        <fullName evidence="3">A33 protein</fullName>
    </submittedName>
</protein>
<dbReference type="Pfam" id="PF00622">
    <property type="entry name" value="SPRY"/>
    <property type="match status" value="1"/>
</dbReference>
<evidence type="ECO:0000313" key="4">
    <source>
        <dbReference type="Proteomes" id="UP000551443"/>
    </source>
</evidence>
<evidence type="ECO:0000259" key="2">
    <source>
        <dbReference type="PROSITE" id="PS50188"/>
    </source>
</evidence>
<dbReference type="AlphaFoldDB" id="A0A7L3PW57"/>
<evidence type="ECO:0000256" key="1">
    <source>
        <dbReference type="SAM" id="MobiDB-lite"/>
    </source>
</evidence>
<proteinExistence type="predicted"/>
<dbReference type="PANTHER" id="PTHR24103">
    <property type="entry name" value="E3 UBIQUITIN-PROTEIN LIGASE TRIM"/>
    <property type="match status" value="1"/>
</dbReference>
<dbReference type="InterPro" id="IPR043136">
    <property type="entry name" value="B30.2/SPRY_sf"/>
</dbReference>
<dbReference type="InterPro" id="IPR003877">
    <property type="entry name" value="SPRY_dom"/>
</dbReference>
<dbReference type="InterPro" id="IPR003879">
    <property type="entry name" value="Butyrophylin_SPRY"/>
</dbReference>
<sequence>EVTLDPRTAHPNLVVSEDGKEARGQLEPLDVPDDPQRFSFEPCVLARGGFTSGCHFWEVRVGRGGVWALGVALESLPRKGPLSLGPKDGLWALEVFHSLTTPRAKPRLSPLPTRLRVLLDYDGGRVGFFGAEGDEPILLYTGVAFGGERVLP</sequence>
<accession>A0A7L3PW57</accession>
<feature type="non-terminal residue" evidence="3">
    <location>
        <position position="1"/>
    </location>
</feature>
<dbReference type="InterPro" id="IPR050143">
    <property type="entry name" value="TRIM/RBCC"/>
</dbReference>